<feature type="domain" description="Citrate transporter-like" evidence="8">
    <location>
        <begin position="16"/>
        <end position="369"/>
    </location>
</feature>
<evidence type="ECO:0000256" key="1">
    <source>
        <dbReference type="ARBA" id="ARBA00004141"/>
    </source>
</evidence>
<dbReference type="GO" id="GO:0055085">
    <property type="term" value="P:transmembrane transport"/>
    <property type="evidence" value="ECO:0007669"/>
    <property type="project" value="InterPro"/>
</dbReference>
<evidence type="ECO:0000259" key="8">
    <source>
        <dbReference type="Pfam" id="PF03600"/>
    </source>
</evidence>
<evidence type="ECO:0000313" key="9">
    <source>
        <dbReference type="EMBL" id="VYT67679.1"/>
    </source>
</evidence>
<evidence type="ECO:0000256" key="2">
    <source>
        <dbReference type="ARBA" id="ARBA00022448"/>
    </source>
</evidence>
<feature type="transmembrane region" description="Helical" evidence="7">
    <location>
        <begin position="56"/>
        <end position="75"/>
    </location>
</feature>
<dbReference type="PANTHER" id="PTHR43652">
    <property type="entry name" value="BASIC AMINO ACID ANTIPORTER YFCC-RELATED"/>
    <property type="match status" value="1"/>
</dbReference>
<feature type="transmembrane region" description="Helical" evidence="7">
    <location>
        <begin position="134"/>
        <end position="153"/>
    </location>
</feature>
<evidence type="ECO:0000256" key="6">
    <source>
        <dbReference type="ARBA" id="ARBA00023136"/>
    </source>
</evidence>
<keyword evidence="4" id="KW-0677">Repeat</keyword>
<dbReference type="Pfam" id="PF03600">
    <property type="entry name" value="CitMHS"/>
    <property type="match status" value="1"/>
</dbReference>
<keyword evidence="3 7" id="KW-0812">Transmembrane</keyword>
<dbReference type="CDD" id="cd01115">
    <property type="entry name" value="SLC13_permease"/>
    <property type="match status" value="1"/>
</dbReference>
<name>A0A6N2YLA5_EUBLI</name>
<dbReference type="AlphaFoldDB" id="A0A6N2YLA5"/>
<reference evidence="9" key="1">
    <citation type="submission" date="2019-11" db="EMBL/GenBank/DDBJ databases">
        <authorList>
            <person name="Feng L."/>
        </authorList>
    </citation>
    <scope>NUCLEOTIDE SEQUENCE</scope>
    <source>
        <strain evidence="9">ElimosumLFYP34</strain>
    </source>
</reference>
<feature type="transmembrane region" description="Helical" evidence="7">
    <location>
        <begin position="248"/>
        <end position="268"/>
    </location>
</feature>
<sequence length="424" mass="46017">MNPMYISLLILLAAVILYVCGKFSYLAISMSIPILLYLTGVLEINEIFVAFTNESVILAGCMFVISGSILSTGVAEDIGNYIIKYIKSEKSAVVIIMLATILMSSFLSNIGTAMIMLPITLGVCRSAKYSPSRLLMPMAFACSLGGMNTTIGAPHNLLANSILEMNEIQSLGFFELSKMGILFSIAGVLYFYFWGYKMLPVNGTIKETVTSNEKKSISPKTKYRNKIFATVIFVFCILGFIFENRIKMPVHITAFIGMLLLLFFRVINEKEMVNMVDWSGLSILAGMFPLVLALNKTGGVKLIADNLIKLGGETASPVIFTALIFIAAAGITQIMSNTASAALLYPIAIAVAGGLNCNPKVIVIAVTVAASCAFITPIGTGSNTIVMASGGYQFKDYMKIGLPLLLICFLVYIFFAPLIWPIYF</sequence>
<dbReference type="PROSITE" id="PS01271">
    <property type="entry name" value="NA_SULFATE"/>
    <property type="match status" value="1"/>
</dbReference>
<keyword evidence="6 7" id="KW-0472">Membrane</keyword>
<keyword evidence="2" id="KW-0813">Transport</keyword>
<keyword evidence="5 7" id="KW-1133">Transmembrane helix</keyword>
<dbReference type="InterPro" id="IPR004680">
    <property type="entry name" value="Cit_transptr-like_dom"/>
</dbReference>
<gene>
    <name evidence="9" type="primary">sdcS_2</name>
    <name evidence="9" type="ORF">ELLFYP34_01649</name>
</gene>
<feature type="transmembrane region" description="Helical" evidence="7">
    <location>
        <begin position="173"/>
        <end position="193"/>
    </location>
</feature>
<proteinExistence type="predicted"/>
<organism evidence="9">
    <name type="scientific">Eubacterium limosum</name>
    <dbReference type="NCBI Taxonomy" id="1736"/>
    <lineage>
        <taxon>Bacteria</taxon>
        <taxon>Bacillati</taxon>
        <taxon>Bacillota</taxon>
        <taxon>Clostridia</taxon>
        <taxon>Eubacteriales</taxon>
        <taxon>Eubacteriaceae</taxon>
        <taxon>Eubacterium</taxon>
    </lineage>
</organism>
<evidence type="ECO:0000256" key="4">
    <source>
        <dbReference type="ARBA" id="ARBA00022737"/>
    </source>
</evidence>
<dbReference type="EMBL" id="CACRTR010000003">
    <property type="protein sequence ID" value="VYT67679.1"/>
    <property type="molecule type" value="Genomic_DNA"/>
</dbReference>
<evidence type="ECO:0000256" key="5">
    <source>
        <dbReference type="ARBA" id="ARBA00022989"/>
    </source>
</evidence>
<dbReference type="PANTHER" id="PTHR43652:SF1">
    <property type="entry name" value="RESPONSE REGULATOR"/>
    <property type="match status" value="1"/>
</dbReference>
<feature type="transmembrane region" description="Helical" evidence="7">
    <location>
        <begin position="338"/>
        <end position="355"/>
    </location>
</feature>
<feature type="transmembrane region" description="Helical" evidence="7">
    <location>
        <begin position="314"/>
        <end position="331"/>
    </location>
</feature>
<feature type="transmembrane region" description="Helical" evidence="7">
    <location>
        <begin position="361"/>
        <end position="379"/>
    </location>
</feature>
<feature type="transmembrane region" description="Helical" evidence="7">
    <location>
        <begin position="400"/>
        <end position="423"/>
    </location>
</feature>
<feature type="transmembrane region" description="Helical" evidence="7">
    <location>
        <begin position="31"/>
        <end position="49"/>
    </location>
</feature>
<evidence type="ECO:0000256" key="7">
    <source>
        <dbReference type="SAM" id="Phobius"/>
    </source>
</evidence>
<accession>A0A6N2YLA5</accession>
<feature type="transmembrane region" description="Helical" evidence="7">
    <location>
        <begin position="223"/>
        <end position="242"/>
    </location>
</feature>
<dbReference type="InterPro" id="IPR031312">
    <property type="entry name" value="Na/sul_symport_CS"/>
</dbReference>
<dbReference type="InterPro" id="IPR051679">
    <property type="entry name" value="DASS-Related_Transporters"/>
</dbReference>
<dbReference type="GO" id="GO:0005886">
    <property type="term" value="C:plasma membrane"/>
    <property type="evidence" value="ECO:0007669"/>
    <property type="project" value="TreeGrafter"/>
</dbReference>
<feature type="transmembrane region" description="Helical" evidence="7">
    <location>
        <begin position="95"/>
        <end position="122"/>
    </location>
</feature>
<feature type="transmembrane region" description="Helical" evidence="7">
    <location>
        <begin position="275"/>
        <end position="294"/>
    </location>
</feature>
<comment type="subcellular location">
    <subcellularLocation>
        <location evidence="1">Membrane</location>
        <topology evidence="1">Multi-pass membrane protein</topology>
    </subcellularLocation>
</comment>
<evidence type="ECO:0000256" key="3">
    <source>
        <dbReference type="ARBA" id="ARBA00022692"/>
    </source>
</evidence>
<protein>
    <submittedName>
        <fullName evidence="9">Sodium-dependent dicarboxylate transporter SdcS</fullName>
    </submittedName>
</protein>